<dbReference type="InterPro" id="IPR036034">
    <property type="entry name" value="PDZ_sf"/>
</dbReference>
<feature type="active site" evidence="1">
    <location>
        <position position="279"/>
    </location>
</feature>
<reference evidence="4 5" key="1">
    <citation type="submission" date="2018-11" db="EMBL/GenBank/DDBJ databases">
        <authorList>
            <person name="Criscuolo A."/>
        </authorList>
    </citation>
    <scope>NUCLEOTIDE SEQUENCE [LARGE SCALE GENOMIC DNA]</scope>
    <source>
        <strain evidence="4">ATB-66</strain>
    </source>
</reference>
<keyword evidence="5" id="KW-1185">Reference proteome</keyword>
<dbReference type="GO" id="GO:0004176">
    <property type="term" value="F:ATP-dependent peptidase activity"/>
    <property type="evidence" value="ECO:0007669"/>
    <property type="project" value="UniProtKB-UniRule"/>
</dbReference>
<dbReference type="AlphaFoldDB" id="A0A3P5XM21"/>
<organism evidence="4 5">
    <name type="scientific">Filibacter tadaridae</name>
    <dbReference type="NCBI Taxonomy" id="2483811"/>
    <lineage>
        <taxon>Bacteria</taxon>
        <taxon>Bacillati</taxon>
        <taxon>Bacillota</taxon>
        <taxon>Bacilli</taxon>
        <taxon>Bacillales</taxon>
        <taxon>Caryophanaceae</taxon>
        <taxon>Filibacter</taxon>
    </lineage>
</organism>
<dbReference type="Gene3D" id="2.30.42.10">
    <property type="match status" value="1"/>
</dbReference>
<evidence type="ECO:0000259" key="3">
    <source>
        <dbReference type="PROSITE" id="PS51786"/>
    </source>
</evidence>
<sequence>MSKKKLGLIGLLLVIIAILFIYPLETYISKPGGAYELAPLVEVADGDEDDTGSFSLMTVSIAEATPFTYLASKFSKYQEVLPVEKVRRSGESDKEYNVRQKRLMSGSQFNAITQAFKKAGLPVDITYEGVFVMNVLKGGAADGILEVGDKIQAIDGEALLESGQFFTRIDEKKLADKAQLTIERNEKKMDVTIELKEIPKSDGRVGLGVRFQEDHIVKTDPKVDIHIDNIGGPSAGLMFTLEIMDQLLEQDMTKGYKIAGTGEMLEDGTVGRIGGIDFKIVAADRQDIEIFFAPDDEMPDEVRVANPGIMTNYEEAVKTAKEIGTKMKIVPVKTVDDALDYLKTLSPK</sequence>
<comment type="catalytic activity">
    <reaction evidence="1">
        <text>Hydrolysis of proteins in presence of ATP.</text>
        <dbReference type="EC" id="3.4.21.53"/>
    </reaction>
</comment>
<feature type="domain" description="Lon proteolytic" evidence="3">
    <location>
        <begin position="229"/>
        <end position="345"/>
    </location>
</feature>
<evidence type="ECO:0000256" key="1">
    <source>
        <dbReference type="PROSITE-ProRule" id="PRU01122"/>
    </source>
</evidence>
<evidence type="ECO:0000313" key="4">
    <source>
        <dbReference type="EMBL" id="VDC29860.1"/>
    </source>
</evidence>
<dbReference type="NCBIfam" id="NF041438">
    <property type="entry name" value="SepM_fam_S16"/>
    <property type="match status" value="1"/>
</dbReference>
<dbReference type="SUPFAM" id="SSF50156">
    <property type="entry name" value="PDZ domain-like"/>
    <property type="match status" value="1"/>
</dbReference>
<name>A0A3P5XM21_9BACL</name>
<dbReference type="EC" id="3.4.21.53" evidence="1"/>
<dbReference type="InterPro" id="IPR020568">
    <property type="entry name" value="Ribosomal_Su5_D2-typ_SF"/>
</dbReference>
<dbReference type="PROSITE" id="PS51786">
    <property type="entry name" value="LON_PROTEOLYTIC"/>
    <property type="match status" value="1"/>
</dbReference>
<accession>A0A3P5XM21</accession>
<dbReference type="Pfam" id="PF05362">
    <property type="entry name" value="Lon_C"/>
    <property type="match status" value="1"/>
</dbReference>
<proteinExistence type="inferred from homology"/>
<comment type="similarity">
    <text evidence="1">Belongs to the peptidase S16 family.</text>
</comment>
<protein>
    <recommendedName>
        <fullName evidence="1">endopeptidase La</fullName>
        <ecNumber evidence="1">3.4.21.53</ecNumber>
    </recommendedName>
</protein>
<feature type="active site" evidence="1">
    <location>
        <position position="234"/>
    </location>
</feature>
<dbReference type="InterPro" id="IPR008269">
    <property type="entry name" value="Lon_proteolytic"/>
</dbReference>
<evidence type="ECO:0000313" key="5">
    <source>
        <dbReference type="Proteomes" id="UP000270468"/>
    </source>
</evidence>
<dbReference type="InterPro" id="IPR014721">
    <property type="entry name" value="Ribsml_uS5_D2-typ_fold_subgr"/>
</dbReference>
<dbReference type="PROSITE" id="PS50106">
    <property type="entry name" value="PDZ"/>
    <property type="match status" value="1"/>
</dbReference>
<dbReference type="SMART" id="SM00228">
    <property type="entry name" value="PDZ"/>
    <property type="match status" value="1"/>
</dbReference>
<dbReference type="GO" id="GO:0004252">
    <property type="term" value="F:serine-type endopeptidase activity"/>
    <property type="evidence" value="ECO:0007669"/>
    <property type="project" value="UniProtKB-UniRule"/>
</dbReference>
<dbReference type="InterPro" id="IPR027065">
    <property type="entry name" value="Lon_Prtase"/>
</dbReference>
<dbReference type="OrthoDB" id="2356897at2"/>
<dbReference type="EMBL" id="UXAV01000042">
    <property type="protein sequence ID" value="VDC29860.1"/>
    <property type="molecule type" value="Genomic_DNA"/>
</dbReference>
<dbReference type="GO" id="GO:0006508">
    <property type="term" value="P:proteolysis"/>
    <property type="evidence" value="ECO:0007669"/>
    <property type="project" value="UniProtKB-KW"/>
</dbReference>
<dbReference type="PANTHER" id="PTHR10046">
    <property type="entry name" value="ATP DEPENDENT LON PROTEASE FAMILY MEMBER"/>
    <property type="match status" value="1"/>
</dbReference>
<dbReference type="Proteomes" id="UP000270468">
    <property type="component" value="Unassembled WGS sequence"/>
</dbReference>
<dbReference type="GO" id="GO:0005524">
    <property type="term" value="F:ATP binding"/>
    <property type="evidence" value="ECO:0007669"/>
    <property type="project" value="InterPro"/>
</dbReference>
<evidence type="ECO:0000259" key="2">
    <source>
        <dbReference type="PROSITE" id="PS50106"/>
    </source>
</evidence>
<dbReference type="GO" id="GO:0030163">
    <property type="term" value="P:protein catabolic process"/>
    <property type="evidence" value="ECO:0007669"/>
    <property type="project" value="InterPro"/>
</dbReference>
<feature type="domain" description="PDZ" evidence="2">
    <location>
        <begin position="120"/>
        <end position="162"/>
    </location>
</feature>
<dbReference type="RefSeq" id="WP_124071023.1">
    <property type="nucleotide sequence ID" value="NZ_CBCRXF010000001.1"/>
</dbReference>
<dbReference type="Gene3D" id="3.30.230.10">
    <property type="match status" value="1"/>
</dbReference>
<keyword evidence="1 4" id="KW-0645">Protease</keyword>
<gene>
    <name evidence="4" type="primary">lon</name>
    <name evidence="4" type="ORF">FILTAD_02412</name>
</gene>
<dbReference type="Pfam" id="PF13180">
    <property type="entry name" value="PDZ_2"/>
    <property type="match status" value="1"/>
</dbReference>
<dbReference type="SUPFAM" id="SSF54211">
    <property type="entry name" value="Ribosomal protein S5 domain 2-like"/>
    <property type="match status" value="1"/>
</dbReference>
<keyword evidence="1 4" id="KW-0378">Hydrolase</keyword>
<dbReference type="InterPro" id="IPR001478">
    <property type="entry name" value="PDZ"/>
</dbReference>
<keyword evidence="1" id="KW-0720">Serine protease</keyword>